<dbReference type="InterPro" id="IPR013014">
    <property type="entry name" value="PTS_EIIC_2"/>
</dbReference>
<evidence type="ECO:0000256" key="6">
    <source>
        <dbReference type="ARBA" id="ARBA00022692"/>
    </source>
</evidence>
<dbReference type="InterPro" id="IPR050864">
    <property type="entry name" value="Bacterial_PTS_Sugar_Transport"/>
</dbReference>
<accession>A0A2S6HR07</accession>
<keyword evidence="4" id="KW-0762">Sugar transport</keyword>
<evidence type="ECO:0000256" key="5">
    <source>
        <dbReference type="ARBA" id="ARBA00022683"/>
    </source>
</evidence>
<evidence type="ECO:0000259" key="10">
    <source>
        <dbReference type="PROSITE" id="PS51104"/>
    </source>
</evidence>
<dbReference type="Proteomes" id="UP000237749">
    <property type="component" value="Unassembled WGS sequence"/>
</dbReference>
<dbReference type="GO" id="GO:0005351">
    <property type="term" value="F:carbohydrate:proton symporter activity"/>
    <property type="evidence" value="ECO:0007669"/>
    <property type="project" value="InterPro"/>
</dbReference>
<feature type="transmembrane region" description="Helical" evidence="9">
    <location>
        <begin position="111"/>
        <end position="130"/>
    </location>
</feature>
<evidence type="ECO:0000256" key="4">
    <source>
        <dbReference type="ARBA" id="ARBA00022597"/>
    </source>
</evidence>
<keyword evidence="3" id="KW-1003">Cell membrane</keyword>
<evidence type="ECO:0000256" key="1">
    <source>
        <dbReference type="ARBA" id="ARBA00004429"/>
    </source>
</evidence>
<feature type="transmembrane region" description="Helical" evidence="9">
    <location>
        <begin position="324"/>
        <end position="344"/>
    </location>
</feature>
<comment type="caution">
    <text evidence="11">The sequence shown here is derived from an EMBL/GenBank/DDBJ whole genome shotgun (WGS) entry which is preliminary data.</text>
</comment>
<feature type="transmembrane region" description="Helical" evidence="9">
    <location>
        <begin position="258"/>
        <end position="279"/>
    </location>
</feature>
<keyword evidence="6 9" id="KW-0812">Transmembrane</keyword>
<gene>
    <name evidence="11" type="ORF">BXY41_108255</name>
</gene>
<dbReference type="EMBL" id="PTJA01000008">
    <property type="protein sequence ID" value="PPK80030.1"/>
    <property type="molecule type" value="Genomic_DNA"/>
</dbReference>
<evidence type="ECO:0000256" key="8">
    <source>
        <dbReference type="ARBA" id="ARBA00023136"/>
    </source>
</evidence>
<dbReference type="RefSeq" id="WP_104437914.1">
    <property type="nucleotide sequence ID" value="NZ_PTJA01000008.1"/>
</dbReference>
<evidence type="ECO:0000256" key="2">
    <source>
        <dbReference type="ARBA" id="ARBA00022448"/>
    </source>
</evidence>
<evidence type="ECO:0000256" key="7">
    <source>
        <dbReference type="ARBA" id="ARBA00022989"/>
    </source>
</evidence>
<dbReference type="PROSITE" id="PS51104">
    <property type="entry name" value="PTS_EIIC_TYPE_2"/>
    <property type="match status" value="1"/>
</dbReference>
<evidence type="ECO:0000313" key="11">
    <source>
        <dbReference type="EMBL" id="PPK80030.1"/>
    </source>
</evidence>
<evidence type="ECO:0000256" key="3">
    <source>
        <dbReference type="ARBA" id="ARBA00022475"/>
    </source>
</evidence>
<evidence type="ECO:0000313" key="12">
    <source>
        <dbReference type="Proteomes" id="UP000237749"/>
    </source>
</evidence>
<reference evidence="11 12" key="1">
    <citation type="submission" date="2018-02" db="EMBL/GenBank/DDBJ databases">
        <title>Genomic Encyclopedia of Archaeal and Bacterial Type Strains, Phase II (KMG-II): from individual species to whole genera.</title>
        <authorList>
            <person name="Goeker M."/>
        </authorList>
    </citation>
    <scope>NUCLEOTIDE SEQUENCE [LARGE SCALE GENOMIC DNA]</scope>
    <source>
        <strain evidence="11 12">DSM 3808</strain>
    </source>
</reference>
<keyword evidence="8 9" id="KW-0472">Membrane</keyword>
<feature type="transmembrane region" description="Helical" evidence="9">
    <location>
        <begin position="142"/>
        <end position="166"/>
    </location>
</feature>
<dbReference type="GO" id="GO:0008982">
    <property type="term" value="F:protein-N(PI)-phosphohistidine-sugar phosphotransferase activity"/>
    <property type="evidence" value="ECO:0007669"/>
    <property type="project" value="InterPro"/>
</dbReference>
<organism evidence="11 12">
    <name type="scientific">Lacrimispora xylanisolvens</name>
    <dbReference type="NCBI Taxonomy" id="384636"/>
    <lineage>
        <taxon>Bacteria</taxon>
        <taxon>Bacillati</taxon>
        <taxon>Bacillota</taxon>
        <taxon>Clostridia</taxon>
        <taxon>Lachnospirales</taxon>
        <taxon>Lachnospiraceae</taxon>
        <taxon>Lacrimispora</taxon>
    </lineage>
</organism>
<keyword evidence="5" id="KW-0598">Phosphotransferase system</keyword>
<keyword evidence="2" id="KW-0813">Transport</keyword>
<dbReference type="NCBIfam" id="TIGR01427">
    <property type="entry name" value="PTS_IIC_fructo"/>
    <property type="match status" value="1"/>
</dbReference>
<protein>
    <submittedName>
        <fullName evidence="11">PTS system fructose-specific IIC component</fullName>
    </submittedName>
</protein>
<proteinExistence type="predicted"/>
<keyword evidence="7 9" id="KW-1133">Transmembrane helix</keyword>
<comment type="subcellular location">
    <subcellularLocation>
        <location evidence="1">Cell inner membrane</location>
        <topology evidence="1">Multi-pass membrane protein</topology>
    </subcellularLocation>
</comment>
<evidence type="ECO:0000256" key="9">
    <source>
        <dbReference type="SAM" id="Phobius"/>
    </source>
</evidence>
<dbReference type="Pfam" id="PF02378">
    <property type="entry name" value="PTS_EIIC"/>
    <property type="match status" value="1"/>
</dbReference>
<feature type="transmembrane region" description="Helical" evidence="9">
    <location>
        <begin position="222"/>
        <end position="246"/>
    </location>
</feature>
<feature type="transmembrane region" description="Helical" evidence="9">
    <location>
        <begin position="70"/>
        <end position="90"/>
    </location>
</feature>
<dbReference type="PANTHER" id="PTHR30505:SF0">
    <property type="entry name" value="FRUCTOSE-LIKE PTS SYSTEM EIIBC COMPONENT-RELATED"/>
    <property type="match status" value="1"/>
</dbReference>
<dbReference type="AlphaFoldDB" id="A0A2S6HR07"/>
<sequence length="368" mass="38759">MNSKKNNIQRHVMTGISYMIPFVVAGGLLCALAKALGGYDIGNAVEAGATPFSNLNPFTWLGFWWGVNKIGTFAMDFAVAVMTAGVAYSISGRPGIMPGLVIGYCSSQSKAGFLGGLLMSFIIGSFINWMKKWRVPKWSQGLMPVMLIPLISTLVCGMIFLCVFSIPMSFLMTKFQAWIITLNGGAKGIIGGVIGFCMGFDLGGPVNKTASMAANALLADKIMGPAAAKIIGGMTPPIGAFISTLIAKKKFSADQREAGKAAFPMGLCFITEGVLPFAASDPLRFIPASVIGSAVAGAIAVGFGCESPAAAGGIFVVPMMKNPLVFIIALIIGSVLTGVIYAFIKKPLDEQDTSIKEDEDFDFNIEIQ</sequence>
<feature type="domain" description="PTS EIIC type-2" evidence="10">
    <location>
        <begin position="8"/>
        <end position="354"/>
    </location>
</feature>
<feature type="transmembrane region" description="Helical" evidence="9">
    <location>
        <begin position="178"/>
        <end position="202"/>
    </location>
</feature>
<feature type="transmembrane region" description="Helical" evidence="9">
    <location>
        <begin position="12"/>
        <end position="36"/>
    </location>
</feature>
<dbReference type="GO" id="GO:0009401">
    <property type="term" value="P:phosphoenolpyruvate-dependent sugar phosphotransferase system"/>
    <property type="evidence" value="ECO:0007669"/>
    <property type="project" value="UniProtKB-KW"/>
</dbReference>
<dbReference type="GO" id="GO:0090563">
    <property type="term" value="F:protein-phosphocysteine-sugar phosphotransferase activity"/>
    <property type="evidence" value="ECO:0007669"/>
    <property type="project" value="TreeGrafter"/>
</dbReference>
<dbReference type="PANTHER" id="PTHR30505">
    <property type="entry name" value="FRUCTOSE-LIKE PERMEASE"/>
    <property type="match status" value="1"/>
</dbReference>
<keyword evidence="12" id="KW-1185">Reference proteome</keyword>
<dbReference type="InterPro" id="IPR003352">
    <property type="entry name" value="PTS_EIIC"/>
</dbReference>
<dbReference type="OrthoDB" id="9782569at2"/>
<dbReference type="InterPro" id="IPR006327">
    <property type="entry name" value="PTS_IIC_fruc"/>
</dbReference>
<dbReference type="GO" id="GO:0005886">
    <property type="term" value="C:plasma membrane"/>
    <property type="evidence" value="ECO:0007669"/>
    <property type="project" value="UniProtKB-SubCell"/>
</dbReference>
<name>A0A2S6HR07_9FIRM</name>